<dbReference type="Gene3D" id="3.30.160.40">
    <property type="entry name" value="Porphobilinogen deaminase, C-terminal domain"/>
    <property type="match status" value="1"/>
</dbReference>
<dbReference type="InterPro" id="IPR000860">
    <property type="entry name" value="HemC"/>
</dbReference>
<dbReference type="Pfam" id="PF03900">
    <property type="entry name" value="Porphobil_deamC"/>
    <property type="match status" value="1"/>
</dbReference>
<dbReference type="PRINTS" id="PR00151">
    <property type="entry name" value="PORPHBDMNASE"/>
</dbReference>
<proteinExistence type="inferred from homology"/>
<dbReference type="SUPFAM" id="SSF53850">
    <property type="entry name" value="Periplasmic binding protein-like II"/>
    <property type="match status" value="1"/>
</dbReference>
<accession>A0A485M211</accession>
<reference evidence="8" key="1">
    <citation type="submission" date="2019-03" db="EMBL/GenBank/DDBJ databases">
        <authorList>
            <person name="Hao L."/>
        </authorList>
    </citation>
    <scope>NUCLEOTIDE SEQUENCE</scope>
</reference>
<dbReference type="GO" id="GO:0004418">
    <property type="term" value="F:hydroxymethylbilane synthase activity"/>
    <property type="evidence" value="ECO:0007669"/>
    <property type="project" value="UniProtKB-EC"/>
</dbReference>
<dbReference type="HAMAP" id="MF_00260">
    <property type="entry name" value="Porphobil_deam"/>
    <property type="match status" value="1"/>
</dbReference>
<dbReference type="GO" id="GO:0006783">
    <property type="term" value="P:heme biosynthetic process"/>
    <property type="evidence" value="ECO:0007669"/>
    <property type="project" value="TreeGrafter"/>
</dbReference>
<dbReference type="PANTHER" id="PTHR11557:SF0">
    <property type="entry name" value="PORPHOBILINOGEN DEAMINASE"/>
    <property type="match status" value="1"/>
</dbReference>
<comment type="cofactor">
    <cofactor evidence="1">
        <name>dipyrromethane</name>
        <dbReference type="ChEBI" id="CHEBI:60342"/>
    </cofactor>
</comment>
<evidence type="ECO:0000256" key="3">
    <source>
        <dbReference type="ARBA" id="ARBA00012655"/>
    </source>
</evidence>
<dbReference type="AlphaFoldDB" id="A0A485M211"/>
<evidence type="ECO:0000313" key="8">
    <source>
        <dbReference type="EMBL" id="VFU14514.1"/>
    </source>
</evidence>
<evidence type="ECO:0000256" key="2">
    <source>
        <dbReference type="ARBA" id="ARBA00005638"/>
    </source>
</evidence>
<evidence type="ECO:0000259" key="6">
    <source>
        <dbReference type="Pfam" id="PF01379"/>
    </source>
</evidence>
<keyword evidence="4 8" id="KW-0808">Transferase</keyword>
<comment type="similarity">
    <text evidence="2">Belongs to the HMBS family.</text>
</comment>
<dbReference type="GO" id="GO:0005737">
    <property type="term" value="C:cytoplasm"/>
    <property type="evidence" value="ECO:0007669"/>
    <property type="project" value="TreeGrafter"/>
</dbReference>
<dbReference type="InterPro" id="IPR036803">
    <property type="entry name" value="Porphobilinogen_deaminase_C_sf"/>
</dbReference>
<gene>
    <name evidence="8" type="primary">hemC</name>
    <name evidence="8" type="ORF">SCFA_30043</name>
</gene>
<dbReference type="Gene3D" id="3.40.190.10">
    <property type="entry name" value="Periplasmic binding protein-like II"/>
    <property type="match status" value="2"/>
</dbReference>
<dbReference type="FunFam" id="3.40.190.10:FF:000005">
    <property type="entry name" value="Porphobilinogen deaminase"/>
    <property type="match status" value="1"/>
</dbReference>
<feature type="domain" description="Porphobilinogen deaminase C-terminal" evidence="7">
    <location>
        <begin position="221"/>
        <end position="288"/>
    </location>
</feature>
<protein>
    <recommendedName>
        <fullName evidence="3">hydroxymethylbilane synthase</fullName>
        <ecNumber evidence="3">2.5.1.61</ecNumber>
    </recommendedName>
</protein>
<name>A0A485M211_9ZZZZ</name>
<evidence type="ECO:0000256" key="1">
    <source>
        <dbReference type="ARBA" id="ARBA00001916"/>
    </source>
</evidence>
<evidence type="ECO:0000256" key="5">
    <source>
        <dbReference type="ARBA" id="ARBA00023244"/>
    </source>
</evidence>
<dbReference type="PANTHER" id="PTHR11557">
    <property type="entry name" value="PORPHOBILINOGEN DEAMINASE"/>
    <property type="match status" value="1"/>
</dbReference>
<keyword evidence="5" id="KW-0627">Porphyrin biosynthesis</keyword>
<dbReference type="SUPFAM" id="SSF54782">
    <property type="entry name" value="Porphobilinogen deaminase (hydroxymethylbilane synthase), C-terminal domain"/>
    <property type="match status" value="1"/>
</dbReference>
<evidence type="ECO:0000259" key="7">
    <source>
        <dbReference type="Pfam" id="PF03900"/>
    </source>
</evidence>
<dbReference type="PIRSF" id="PIRSF001438">
    <property type="entry name" value="4pyrrol_synth_OHMeBilane_synth"/>
    <property type="match status" value="1"/>
</dbReference>
<dbReference type="InterPro" id="IPR022418">
    <property type="entry name" value="Porphobilinogen_deaminase_C"/>
</dbReference>
<feature type="domain" description="Porphobilinogen deaminase N-terminal" evidence="6">
    <location>
        <begin position="4"/>
        <end position="208"/>
    </location>
</feature>
<dbReference type="InterPro" id="IPR022417">
    <property type="entry name" value="Porphobilin_deaminase_N"/>
</dbReference>
<dbReference type="EMBL" id="CAADRM010000092">
    <property type="protein sequence ID" value="VFU14514.1"/>
    <property type="molecule type" value="Genomic_DNA"/>
</dbReference>
<dbReference type="EC" id="2.5.1.61" evidence="3"/>
<organism evidence="8">
    <name type="scientific">anaerobic digester metagenome</name>
    <dbReference type="NCBI Taxonomy" id="1263854"/>
    <lineage>
        <taxon>unclassified sequences</taxon>
        <taxon>metagenomes</taxon>
        <taxon>ecological metagenomes</taxon>
    </lineage>
</organism>
<sequence>MRIIRIGTRGSSLALLQTNMVRGALARLEPGIAAEVHTVKTTGDILSDAPLSAIGGKGVFVKEIERRLLSGEIDLAVHSLKDMQAVLPQGLAIGAYLEREDPRDMLFSAGSHTLEDLPQGARIGTSSMRRRCQIRNLRPDLKVVDIRGNVPTRLDKVGKIVDAVVLAAAGVRRLGLKEGVALDVQSMVPSPGQGIIAVEARSSDHELHALLEKIDHHPTRICAEAEREFLAALGSDCNLPAGAYATLEGGQSVSILGMLGSPDEACVEQMHMQGTDPSVGRRLALALKERLGQEVLS</sequence>
<dbReference type="Pfam" id="PF01379">
    <property type="entry name" value="Porphobil_deam"/>
    <property type="match status" value="1"/>
</dbReference>
<evidence type="ECO:0000256" key="4">
    <source>
        <dbReference type="ARBA" id="ARBA00022679"/>
    </source>
</evidence>
<dbReference type="NCBIfam" id="TIGR00212">
    <property type="entry name" value="hemC"/>
    <property type="match status" value="1"/>
</dbReference>